<dbReference type="PANTHER" id="PTHR46344:SF1">
    <property type="entry name" value="OS02G0504900 PROTEIN"/>
    <property type="match status" value="1"/>
</dbReference>
<dbReference type="InterPro" id="IPR001063">
    <property type="entry name" value="Ribosomal_uL22"/>
</dbReference>
<dbReference type="Pfam" id="PF00646">
    <property type="entry name" value="F-box"/>
    <property type="match status" value="1"/>
</dbReference>
<evidence type="ECO:0000313" key="9">
    <source>
        <dbReference type="Proteomes" id="UP000824890"/>
    </source>
</evidence>
<feature type="domain" description="F-box" evidence="7">
    <location>
        <begin position="234"/>
        <end position="274"/>
    </location>
</feature>
<evidence type="ECO:0000256" key="4">
    <source>
        <dbReference type="ARBA" id="ARBA00022980"/>
    </source>
</evidence>
<comment type="similarity">
    <text evidence="1 6">Belongs to the universal ribosomal protein uL22 family.</text>
</comment>
<keyword evidence="4 6" id="KW-0689">Ribosomal protein</keyword>
<protein>
    <recommendedName>
        <fullName evidence="7">F-box domain-containing protein</fullName>
    </recommendedName>
</protein>
<dbReference type="Proteomes" id="UP000824890">
    <property type="component" value="Unassembled WGS sequence"/>
</dbReference>
<dbReference type="InterPro" id="IPR005721">
    <property type="entry name" value="Ribosomal_uL22_euk/arc"/>
</dbReference>
<dbReference type="Gene3D" id="3.90.470.10">
    <property type="entry name" value="Ribosomal protein L22/L17"/>
    <property type="match status" value="1"/>
</dbReference>
<keyword evidence="9" id="KW-1185">Reference proteome</keyword>
<comment type="caution">
    <text evidence="8">The sequence shown here is derived from an EMBL/GenBank/DDBJ whole genome shotgun (WGS) entry which is preliminary data.</text>
</comment>
<dbReference type="EMBL" id="JAGKQM010000017">
    <property type="protein sequence ID" value="KAH0868347.1"/>
    <property type="molecule type" value="Genomic_DNA"/>
</dbReference>
<dbReference type="PANTHER" id="PTHR46344">
    <property type="entry name" value="OS02G0202900 PROTEIN"/>
    <property type="match status" value="1"/>
</dbReference>
<dbReference type="CDD" id="cd22152">
    <property type="entry name" value="F-box_AtAFR-like"/>
    <property type="match status" value="1"/>
</dbReference>
<keyword evidence="2" id="KW-0880">Kelch repeat</keyword>
<evidence type="ECO:0000256" key="3">
    <source>
        <dbReference type="ARBA" id="ARBA00022737"/>
    </source>
</evidence>
<dbReference type="Pfam" id="PF07646">
    <property type="entry name" value="Kelch_2"/>
    <property type="match status" value="1"/>
</dbReference>
<evidence type="ECO:0000256" key="6">
    <source>
        <dbReference type="RuleBase" id="RU004005"/>
    </source>
</evidence>
<dbReference type="NCBIfam" id="TIGR01038">
    <property type="entry name" value="uL22_arch_euk"/>
    <property type="match status" value="1"/>
</dbReference>
<dbReference type="SMART" id="SM00612">
    <property type="entry name" value="Kelch"/>
    <property type="match status" value="4"/>
</dbReference>
<reference evidence="8 9" key="1">
    <citation type="submission" date="2021-05" db="EMBL/GenBank/DDBJ databases">
        <title>Genome Assembly of Synthetic Allotetraploid Brassica napus Reveals Homoeologous Exchanges between Subgenomes.</title>
        <authorList>
            <person name="Davis J.T."/>
        </authorList>
    </citation>
    <scope>NUCLEOTIDE SEQUENCE [LARGE SCALE GENOMIC DNA]</scope>
    <source>
        <strain evidence="9">cv. Da-Ae</strain>
        <tissue evidence="8">Seedling</tissue>
    </source>
</reference>
<keyword evidence="5 6" id="KW-0687">Ribonucleoprotein</keyword>
<dbReference type="InterPro" id="IPR001810">
    <property type="entry name" value="F-box_dom"/>
</dbReference>
<dbReference type="CDD" id="cd00336">
    <property type="entry name" value="Ribosomal_L22"/>
    <property type="match status" value="1"/>
</dbReference>
<dbReference type="InterPro" id="IPR011498">
    <property type="entry name" value="Kelch_2"/>
</dbReference>
<dbReference type="InterPro" id="IPR015915">
    <property type="entry name" value="Kelch-typ_b-propeller"/>
</dbReference>
<feature type="domain" description="F-box" evidence="7">
    <location>
        <begin position="844"/>
        <end position="884"/>
    </location>
</feature>
<evidence type="ECO:0000259" key="7">
    <source>
        <dbReference type="SMART" id="SM00256"/>
    </source>
</evidence>
<dbReference type="Pfam" id="PF00237">
    <property type="entry name" value="Ribosomal_L22"/>
    <property type="match status" value="1"/>
</dbReference>
<dbReference type="Gene3D" id="2.120.10.80">
    <property type="entry name" value="Kelch-type beta propeller"/>
    <property type="match status" value="3"/>
</dbReference>
<dbReference type="Pfam" id="PF01344">
    <property type="entry name" value="Kelch_1"/>
    <property type="match status" value="2"/>
</dbReference>
<evidence type="ECO:0000256" key="2">
    <source>
        <dbReference type="ARBA" id="ARBA00022441"/>
    </source>
</evidence>
<gene>
    <name evidence="8" type="ORF">HID58_075369</name>
</gene>
<evidence type="ECO:0000256" key="5">
    <source>
        <dbReference type="ARBA" id="ARBA00023274"/>
    </source>
</evidence>
<name>A0ABQ7YL35_BRANA</name>
<dbReference type="SUPFAM" id="SSF54843">
    <property type="entry name" value="Ribosomal protein L22"/>
    <property type="match status" value="1"/>
</dbReference>
<dbReference type="InterPro" id="IPR057265">
    <property type="entry name" value="Ribosomal_uL22_arc-type"/>
</dbReference>
<dbReference type="SMART" id="SM00256">
    <property type="entry name" value="FBOX"/>
    <property type="match status" value="2"/>
</dbReference>
<accession>A0ABQ7YL35</accession>
<evidence type="ECO:0000313" key="8">
    <source>
        <dbReference type="EMBL" id="KAH0868347.1"/>
    </source>
</evidence>
<dbReference type="SUPFAM" id="SSF117281">
    <property type="entry name" value="Kelch motif"/>
    <property type="match status" value="2"/>
</dbReference>
<organism evidence="8 9">
    <name type="scientific">Brassica napus</name>
    <name type="common">Rape</name>
    <dbReference type="NCBI Taxonomy" id="3708"/>
    <lineage>
        <taxon>Eukaryota</taxon>
        <taxon>Viridiplantae</taxon>
        <taxon>Streptophyta</taxon>
        <taxon>Embryophyta</taxon>
        <taxon>Tracheophyta</taxon>
        <taxon>Spermatophyta</taxon>
        <taxon>Magnoliopsida</taxon>
        <taxon>eudicotyledons</taxon>
        <taxon>Gunneridae</taxon>
        <taxon>Pentapetalae</taxon>
        <taxon>rosids</taxon>
        <taxon>malvids</taxon>
        <taxon>Brassicales</taxon>
        <taxon>Brassicaceae</taxon>
        <taxon>Brassiceae</taxon>
        <taxon>Brassica</taxon>
    </lineage>
</organism>
<sequence length="1171" mass="132773">MRCSPKRPKYTSSFRVSSLRVKYSQEPDNSTKSCKARGADLRVHFKNTRETAHAIRKLPLIKAKRYLEDVIAHKQAIPFTRFCRGVGRTAQAKNRHSNGQGRWPAKSAQFVLDLLKNAESNAEVKGLDVDALFISHIQVNQAAKQRRRTYRAHGRINPYMSNPCHIELILSEKEEPVKKEPETKLAAKSKNGASSVDFIYKSLQNREVKSSNVARDQSKSLIKMDLSSLIIPGLTDDVAALCLSRIPRSNFRVLYQVCWRWKTFLMSEHFTAVRKLTGMVEEFMSVLVETVPGKKVYWEVFDSSGNKLGQIPNVPGPMKWGYGVTVLGGEKILFIGGYTGIPGGCVTNRNTPLASADVYEFDPATNRWGKLPDMNITTGRPFVCGYTNDGYCLLNSDVYNPETNQWTLMDCPQFRNISGFAFSFNSKLYAIGNGSCTVDIYDPKTKKWEELELAKSMSVYSYTVVRNKVYFLDKDMPGRLGVFDPEENSWTTVFVPTVAGGFRFGVGQWNNKVLLFSRLSVHETIMNDFDKEKGSKWKYCSQIKPSGSHLNPPLASADVYEFNHATNSCFAFSFKSKLYALANASSIMNIYDPKTETWEKLSLKELLSVSSYTLVRNIVYFLDKDLTGRLGRKDSSGEIVIRLNHLTVNAVIFFSNLKTERYSSTVQVRYRFWEARNVPARPERMGVDMLLLDSLYRQRSTAEDSILDISREFEFVEQRYLIPTRVISETADGERIFIGTSARNMENLDSTPRLKASFNLDTTVDALNTFVCKTGTGKHVPRALFIVLKPTVAVMEHKELVMRNLASQPAARRKEQNVVATESEQIHVSHIIKMESSSPIIPGLTDDVAALCLSRIPRSNFRLLSQVCRRWKTFLRSEHFTAVRKLTGRMEEFMCVLMEDKPGTSVYWEVFDSSGNKLGRIPNIPDPGPLKWGYGVTVLNEKILFIGGFTGSIGTPLASPNVYEFSPATNSWRKLADMNIPRYSFSLAEVDGLLYVVQGFSNDGYCLFNTEVYNPKTNQWSLMDGPKIQVAIGFAFSFKSKLYVLDNGTTTIDIYDTKTKTWEMLESDELTAVYSYTVVRNKVYFLDSERPERLGVFDPEENSWTRVFVPTEPGGFQSKLGQWNNKVLLFLRGSVGKTIINDFDKEEGSKWRDCDQIKLSGYHVYSVLIKF</sequence>
<dbReference type="InterPro" id="IPR006652">
    <property type="entry name" value="Kelch_1"/>
</dbReference>
<dbReference type="PROSITE" id="PS00464">
    <property type="entry name" value="RIBOSOMAL_L22"/>
    <property type="match status" value="1"/>
</dbReference>
<proteinExistence type="inferred from homology"/>
<dbReference type="InterPro" id="IPR018260">
    <property type="entry name" value="Ribosomal_uL22_CS"/>
</dbReference>
<dbReference type="InterPro" id="IPR036394">
    <property type="entry name" value="Ribosomal_uL22_sf"/>
</dbReference>
<dbReference type="HAMAP" id="MF_01331_A">
    <property type="entry name" value="Ribosomal_uL22_A"/>
    <property type="match status" value="1"/>
</dbReference>
<keyword evidence="3" id="KW-0677">Repeat</keyword>
<evidence type="ECO:0000256" key="1">
    <source>
        <dbReference type="ARBA" id="ARBA00009451"/>
    </source>
</evidence>